<protein>
    <submittedName>
        <fullName evidence="6">Crp/Fnr family transcriptional regulator</fullName>
    </submittedName>
</protein>
<dbReference type="PANTHER" id="PTHR24567">
    <property type="entry name" value="CRP FAMILY TRANSCRIPTIONAL REGULATORY PROTEIN"/>
    <property type="match status" value="1"/>
</dbReference>
<dbReference type="SMART" id="SM00419">
    <property type="entry name" value="HTH_CRP"/>
    <property type="match status" value="1"/>
</dbReference>
<dbReference type="GO" id="GO:0005829">
    <property type="term" value="C:cytosol"/>
    <property type="evidence" value="ECO:0007669"/>
    <property type="project" value="TreeGrafter"/>
</dbReference>
<evidence type="ECO:0000256" key="3">
    <source>
        <dbReference type="ARBA" id="ARBA00023163"/>
    </source>
</evidence>
<dbReference type="InterPro" id="IPR036390">
    <property type="entry name" value="WH_DNA-bd_sf"/>
</dbReference>
<proteinExistence type="predicted"/>
<keyword evidence="7" id="KW-1185">Reference proteome</keyword>
<dbReference type="InterPro" id="IPR018490">
    <property type="entry name" value="cNMP-bd_dom_sf"/>
</dbReference>
<dbReference type="InterPro" id="IPR036388">
    <property type="entry name" value="WH-like_DNA-bd_sf"/>
</dbReference>
<dbReference type="OrthoDB" id="9126850at2"/>
<reference evidence="6 7" key="1">
    <citation type="submission" date="2019-02" db="EMBL/GenBank/DDBJ databases">
        <authorList>
            <person name="Li S.-H."/>
        </authorList>
    </citation>
    <scope>NUCLEOTIDE SEQUENCE [LARGE SCALE GENOMIC DNA]</scope>
    <source>
        <strain evidence="6 7">IMCC14385</strain>
    </source>
</reference>
<dbReference type="AlphaFoldDB" id="A0A5P9NI79"/>
<dbReference type="InterPro" id="IPR050397">
    <property type="entry name" value="Env_Response_Regulators"/>
</dbReference>
<dbReference type="EMBL" id="CP036422">
    <property type="protein sequence ID" value="QFU75537.1"/>
    <property type="molecule type" value="Genomic_DNA"/>
</dbReference>
<sequence length="229" mass="25587">MSTDIQYQRILAECDVGSGLSEEEVSAVLALAQVVSVRAGETILRQFDAADAVFLPCSGMILVERSALNGRRQVIDFLRRGDYLGFTATDNYLYSATALEPGTVLRFPRQRFEDACDHIPTLKENLAKINNLVLAGLLDHLFAIGQKRAHERLAFLIHQLQLREHNSDSRQPLALPMNRSDIGDYLGLTLETTSRAFSRLRKEGVISTPDHHSVIVENQEQLDELAEVD</sequence>
<keyword evidence="1" id="KW-0805">Transcription regulation</keyword>
<dbReference type="GO" id="GO:0003677">
    <property type="term" value="F:DNA binding"/>
    <property type="evidence" value="ECO:0007669"/>
    <property type="project" value="UniProtKB-KW"/>
</dbReference>
<evidence type="ECO:0000259" key="5">
    <source>
        <dbReference type="PROSITE" id="PS51063"/>
    </source>
</evidence>
<evidence type="ECO:0000256" key="1">
    <source>
        <dbReference type="ARBA" id="ARBA00023015"/>
    </source>
</evidence>
<dbReference type="CDD" id="cd00092">
    <property type="entry name" value="HTH_CRP"/>
    <property type="match status" value="1"/>
</dbReference>
<dbReference type="PROSITE" id="PS50042">
    <property type="entry name" value="CNMP_BINDING_3"/>
    <property type="match status" value="1"/>
</dbReference>
<feature type="domain" description="Cyclic nucleotide-binding" evidence="4">
    <location>
        <begin position="16"/>
        <end position="85"/>
    </location>
</feature>
<evidence type="ECO:0000256" key="2">
    <source>
        <dbReference type="ARBA" id="ARBA00023125"/>
    </source>
</evidence>
<dbReference type="InterPro" id="IPR012318">
    <property type="entry name" value="HTH_CRP"/>
</dbReference>
<dbReference type="KEGG" id="halc:EY643_07660"/>
<dbReference type="CDD" id="cd00038">
    <property type="entry name" value="CAP_ED"/>
    <property type="match status" value="1"/>
</dbReference>
<dbReference type="SUPFAM" id="SSF51206">
    <property type="entry name" value="cAMP-binding domain-like"/>
    <property type="match status" value="1"/>
</dbReference>
<evidence type="ECO:0000313" key="6">
    <source>
        <dbReference type="EMBL" id="QFU75537.1"/>
    </source>
</evidence>
<dbReference type="Pfam" id="PF00027">
    <property type="entry name" value="cNMP_binding"/>
    <property type="match status" value="1"/>
</dbReference>
<name>A0A5P9NI79_9GAMM</name>
<dbReference type="FunFam" id="1.10.10.10:FF:000028">
    <property type="entry name" value="Fumarate/nitrate reduction transcriptional regulator Fnr"/>
    <property type="match status" value="1"/>
</dbReference>
<dbReference type="PANTHER" id="PTHR24567:SF75">
    <property type="entry name" value="FUMARATE AND NITRATE REDUCTION REGULATORY PROTEIN"/>
    <property type="match status" value="1"/>
</dbReference>
<dbReference type="SMART" id="SM00100">
    <property type="entry name" value="cNMP"/>
    <property type="match status" value="1"/>
</dbReference>
<dbReference type="Gene3D" id="1.10.10.10">
    <property type="entry name" value="Winged helix-like DNA-binding domain superfamily/Winged helix DNA-binding domain"/>
    <property type="match status" value="1"/>
</dbReference>
<keyword evidence="3" id="KW-0804">Transcription</keyword>
<evidence type="ECO:0000313" key="7">
    <source>
        <dbReference type="Proteomes" id="UP000326287"/>
    </source>
</evidence>
<evidence type="ECO:0000259" key="4">
    <source>
        <dbReference type="PROSITE" id="PS50042"/>
    </source>
</evidence>
<dbReference type="InterPro" id="IPR014710">
    <property type="entry name" value="RmlC-like_jellyroll"/>
</dbReference>
<dbReference type="RefSeq" id="WP_152661644.1">
    <property type="nucleotide sequence ID" value="NZ_CP036422.1"/>
</dbReference>
<dbReference type="InterPro" id="IPR000595">
    <property type="entry name" value="cNMP-bd_dom"/>
</dbReference>
<feature type="domain" description="HTH crp-type" evidence="5">
    <location>
        <begin position="147"/>
        <end position="220"/>
    </location>
</feature>
<organism evidence="6 7">
    <name type="scientific">Halioglobus maricola</name>
    <dbReference type="NCBI Taxonomy" id="2601894"/>
    <lineage>
        <taxon>Bacteria</taxon>
        <taxon>Pseudomonadati</taxon>
        <taxon>Pseudomonadota</taxon>
        <taxon>Gammaproteobacteria</taxon>
        <taxon>Cellvibrionales</taxon>
        <taxon>Halieaceae</taxon>
        <taxon>Halioglobus</taxon>
    </lineage>
</organism>
<dbReference type="Pfam" id="PF13545">
    <property type="entry name" value="HTH_Crp_2"/>
    <property type="match status" value="1"/>
</dbReference>
<keyword evidence="2" id="KW-0238">DNA-binding</keyword>
<dbReference type="PRINTS" id="PR00034">
    <property type="entry name" value="HTHCRP"/>
</dbReference>
<dbReference type="SUPFAM" id="SSF46785">
    <property type="entry name" value="Winged helix' DNA-binding domain"/>
    <property type="match status" value="1"/>
</dbReference>
<gene>
    <name evidence="6" type="ORF">EY643_07660</name>
</gene>
<dbReference type="PROSITE" id="PS51063">
    <property type="entry name" value="HTH_CRP_2"/>
    <property type="match status" value="1"/>
</dbReference>
<dbReference type="GO" id="GO:0003700">
    <property type="term" value="F:DNA-binding transcription factor activity"/>
    <property type="evidence" value="ECO:0007669"/>
    <property type="project" value="TreeGrafter"/>
</dbReference>
<dbReference type="Proteomes" id="UP000326287">
    <property type="component" value="Chromosome"/>
</dbReference>
<dbReference type="Gene3D" id="2.60.120.10">
    <property type="entry name" value="Jelly Rolls"/>
    <property type="match status" value="1"/>
</dbReference>
<accession>A0A5P9NI79</accession>